<evidence type="ECO:0000313" key="14">
    <source>
        <dbReference type="Proteomes" id="UP000680279"/>
    </source>
</evidence>
<dbReference type="SMART" id="SM00434">
    <property type="entry name" value="TOP4c"/>
    <property type="match status" value="1"/>
</dbReference>
<keyword evidence="14" id="KW-1185">Reference proteome</keyword>
<dbReference type="Pfam" id="PF03989">
    <property type="entry name" value="DNA_gyraseA_C"/>
    <property type="match status" value="6"/>
</dbReference>
<keyword evidence="8" id="KW-0963">Cytoplasm</keyword>
<keyword evidence="3 8" id="KW-0547">Nucleotide-binding</keyword>
<dbReference type="EC" id="5.6.2.2" evidence="8"/>
<evidence type="ECO:0000259" key="12">
    <source>
        <dbReference type="PROSITE" id="PS52040"/>
    </source>
</evidence>
<dbReference type="NCBIfam" id="NF004044">
    <property type="entry name" value="PRK05561.1"/>
    <property type="match status" value="1"/>
</dbReference>
<dbReference type="PANTHER" id="PTHR43493:SF5">
    <property type="entry name" value="DNA GYRASE SUBUNIT A, CHLOROPLASTIC_MITOCHONDRIAL"/>
    <property type="match status" value="1"/>
</dbReference>
<comment type="subunit">
    <text evidence="8">Heterotetramer, composed of two GyrA and two GyrB chains. In the heterotetramer, GyrA contains the active site tyrosine that forms a transient covalent intermediate with DNA, while GyrB binds cofactors and catalyzes ATP hydrolysis.</text>
</comment>
<evidence type="ECO:0000256" key="8">
    <source>
        <dbReference type="HAMAP-Rule" id="MF_01897"/>
    </source>
</evidence>
<dbReference type="NCBIfam" id="NF004043">
    <property type="entry name" value="PRK05560.1"/>
    <property type="match status" value="1"/>
</dbReference>
<proteinExistence type="inferred from homology"/>
<reference evidence="13 14" key="1">
    <citation type="submission" date="2021-03" db="EMBL/GenBank/DDBJ databases">
        <title>Antimicrobial resistance genes in bacteria isolated from Japanese honey, and their potential for conferring macrolide and lincosamide resistance in the American foulbrood pathogen Paenibacillus larvae.</title>
        <authorList>
            <person name="Okamoto M."/>
            <person name="Kumagai M."/>
            <person name="Kanamori H."/>
            <person name="Takamatsu D."/>
        </authorList>
    </citation>
    <scope>NUCLEOTIDE SEQUENCE [LARGE SCALE GENOMIC DNA]</scope>
    <source>
        <strain evidence="13 14">J1TS3</strain>
    </source>
</reference>
<dbReference type="SUPFAM" id="SSF101904">
    <property type="entry name" value="GyrA/ParC C-terminal domain-like"/>
    <property type="match status" value="1"/>
</dbReference>
<dbReference type="InterPro" id="IPR013760">
    <property type="entry name" value="Topo_IIA-like_dom_sf"/>
</dbReference>
<evidence type="ECO:0000256" key="4">
    <source>
        <dbReference type="ARBA" id="ARBA00022840"/>
    </source>
</evidence>
<dbReference type="InterPro" id="IPR013758">
    <property type="entry name" value="Topo_IIA_A/C_ab"/>
</dbReference>
<dbReference type="SUPFAM" id="SSF56719">
    <property type="entry name" value="Type II DNA topoisomerase"/>
    <property type="match status" value="1"/>
</dbReference>
<feature type="short sequence motif" description="GyrA-box" evidence="8">
    <location>
        <begin position="526"/>
        <end position="532"/>
    </location>
</feature>
<comment type="miscellaneous">
    <text evidence="8">Few gyrases are as efficient as E.coli at forming negative supercoils. Not all organisms have 2 type II topoisomerases; in organisms with a single type II topoisomerase this enzyme also has to decatenate newly replicated chromosomes.</text>
</comment>
<evidence type="ECO:0000256" key="3">
    <source>
        <dbReference type="ARBA" id="ARBA00022741"/>
    </source>
</evidence>
<dbReference type="EMBL" id="BOQT01000012">
    <property type="protein sequence ID" value="GIN21937.1"/>
    <property type="molecule type" value="Genomic_DNA"/>
</dbReference>
<feature type="coiled-coil region" evidence="10">
    <location>
        <begin position="436"/>
        <end position="477"/>
    </location>
</feature>
<dbReference type="PROSITE" id="PS52040">
    <property type="entry name" value="TOPO_IIA"/>
    <property type="match status" value="1"/>
</dbReference>
<dbReference type="InterPro" id="IPR005743">
    <property type="entry name" value="GyrA"/>
</dbReference>
<keyword evidence="7 8" id="KW-0413">Isomerase</keyword>
<dbReference type="InterPro" id="IPR035516">
    <property type="entry name" value="Gyrase/topoIV_suA_C"/>
</dbReference>
<dbReference type="Gene3D" id="1.10.268.10">
    <property type="entry name" value="Topoisomerase, domain 3"/>
    <property type="match status" value="1"/>
</dbReference>
<evidence type="ECO:0000256" key="9">
    <source>
        <dbReference type="PROSITE-ProRule" id="PRU01384"/>
    </source>
</evidence>
<accession>A0ABQ4K871</accession>
<dbReference type="Pfam" id="PF00521">
    <property type="entry name" value="DNA_topoisoIV"/>
    <property type="match status" value="1"/>
</dbReference>
<evidence type="ECO:0000256" key="11">
    <source>
        <dbReference type="SAM" id="MobiDB-lite"/>
    </source>
</evidence>
<evidence type="ECO:0000256" key="6">
    <source>
        <dbReference type="ARBA" id="ARBA00023125"/>
    </source>
</evidence>
<keyword evidence="4 8" id="KW-0067">ATP-binding</keyword>
<evidence type="ECO:0000256" key="7">
    <source>
        <dbReference type="ARBA" id="ARBA00023235"/>
    </source>
</evidence>
<protein>
    <recommendedName>
        <fullName evidence="8">DNA gyrase subunit A</fullName>
        <ecNumber evidence="8">5.6.2.2</ecNumber>
    </recommendedName>
</protein>
<dbReference type="Gene3D" id="3.90.199.10">
    <property type="entry name" value="Topoisomerase II, domain 5"/>
    <property type="match status" value="1"/>
</dbReference>
<dbReference type="HAMAP" id="MF_01897">
    <property type="entry name" value="GyrA"/>
    <property type="match status" value="1"/>
</dbReference>
<name>A0ABQ4K871_9BACI</name>
<feature type="compositionally biased region" description="Acidic residues" evidence="11">
    <location>
        <begin position="819"/>
        <end position="831"/>
    </location>
</feature>
<evidence type="ECO:0000256" key="2">
    <source>
        <dbReference type="ARBA" id="ARBA00008263"/>
    </source>
</evidence>
<evidence type="ECO:0000313" key="13">
    <source>
        <dbReference type="EMBL" id="GIN21937.1"/>
    </source>
</evidence>
<organism evidence="13 14">
    <name type="scientific">Siminovitchia fordii</name>
    <dbReference type="NCBI Taxonomy" id="254759"/>
    <lineage>
        <taxon>Bacteria</taxon>
        <taxon>Bacillati</taxon>
        <taxon>Bacillota</taxon>
        <taxon>Bacilli</taxon>
        <taxon>Bacillales</taxon>
        <taxon>Bacillaceae</taxon>
        <taxon>Siminovitchia</taxon>
    </lineage>
</organism>
<keyword evidence="6 8" id="KW-0238">DNA-binding</keyword>
<dbReference type="NCBIfam" id="TIGR01063">
    <property type="entry name" value="gyrA"/>
    <property type="match status" value="1"/>
</dbReference>
<dbReference type="InterPro" id="IPR050220">
    <property type="entry name" value="Type_II_DNA_Topoisomerases"/>
</dbReference>
<dbReference type="RefSeq" id="WP_018707889.1">
    <property type="nucleotide sequence ID" value="NZ_BOQT01000012.1"/>
</dbReference>
<gene>
    <name evidence="8 13" type="primary">gyrA</name>
    <name evidence="13" type="ORF">J1TS3_30710</name>
</gene>
<feature type="region of interest" description="Disordered" evidence="11">
    <location>
        <begin position="811"/>
        <end position="831"/>
    </location>
</feature>
<dbReference type="Gene3D" id="2.120.10.90">
    <property type="entry name" value="DNA gyrase/topoisomerase IV, subunit A, C-terminal"/>
    <property type="match status" value="1"/>
</dbReference>
<dbReference type="CDD" id="cd00187">
    <property type="entry name" value="TOP4c"/>
    <property type="match status" value="1"/>
</dbReference>
<comment type="similarity">
    <text evidence="2 8">Belongs to the type II topoisomerase GyrA/ParC subunit family.</text>
</comment>
<feature type="active site" description="O-(5'-phospho-DNA)-tyrosine intermediate" evidence="8 9">
    <location>
        <position position="122"/>
    </location>
</feature>
<evidence type="ECO:0000256" key="10">
    <source>
        <dbReference type="SAM" id="Coils"/>
    </source>
</evidence>
<comment type="function">
    <text evidence="8">A type II topoisomerase that negatively supercoils closed circular double-stranded (ds) DNA in an ATP-dependent manner to modulate DNA topology and maintain chromosomes in an underwound state. Negative supercoiling favors strand separation, and DNA replication, transcription, recombination and repair, all of which involve strand separation. Also able to catalyze the interconversion of other topological isomers of dsDNA rings, including catenanes and knotted rings. Type II topoisomerases break and join 2 DNA strands simultaneously in an ATP-dependent manner.</text>
</comment>
<keyword evidence="5 8" id="KW-0799">Topoisomerase</keyword>
<dbReference type="Proteomes" id="UP000680279">
    <property type="component" value="Unassembled WGS sequence"/>
</dbReference>
<comment type="catalytic activity">
    <reaction evidence="1 8 9">
        <text>ATP-dependent breakage, passage and rejoining of double-stranded DNA.</text>
        <dbReference type="EC" id="5.6.2.2"/>
    </reaction>
</comment>
<comment type="caution">
    <text evidence="13">The sequence shown here is derived from an EMBL/GenBank/DDBJ whole genome shotgun (WGS) entry which is preliminary data.</text>
</comment>
<evidence type="ECO:0000256" key="1">
    <source>
        <dbReference type="ARBA" id="ARBA00000185"/>
    </source>
</evidence>
<dbReference type="InterPro" id="IPR002205">
    <property type="entry name" value="Topo_IIA_dom_A"/>
</dbReference>
<evidence type="ECO:0000256" key="5">
    <source>
        <dbReference type="ARBA" id="ARBA00023029"/>
    </source>
</evidence>
<dbReference type="InterPro" id="IPR006691">
    <property type="entry name" value="GyrA/parC_rep"/>
</dbReference>
<dbReference type="PANTHER" id="PTHR43493">
    <property type="entry name" value="DNA GYRASE/TOPOISOMERASE SUBUNIT A"/>
    <property type="match status" value="1"/>
</dbReference>
<sequence>MTDKPDNVKEINLSQEMRSSFLDYAMSVIVSRALPDVRDGLKPVHRRILYAMNDLGMTSEKAYKKSARIVGEVIGKYHPHGDSAVYETMVRMAQDFSYRYMLVDGHGNFGSIDGDSAAAMRYTEARMSKISMELVRDLNKDTIDYKDNYDGSEKEPAVLPSRFPNLLVNGTSGIAVGMATNIPPHQLGEVIDAIISLSKDPDITIQELMEHIHGPDFPTAGLIVGRSGIRRAYETGRGSIIMRGKVEIETKANGRETIIVNELPYQVNKARLIERIAELVREKKLDGITELRDESDRVGMRIVMEIRRDANANVILNNLYKMTALQTTFGINMLALVDGQPKVLNLKQCLYYYLEHQKVIIRRRTEYELRKAEARAHILEGLRIALDHIDAIISLIRGSKTTDIARAGLMEQFSLSEKQAQAILDMRLQRLTGLEREKIEEEYQNLMKLITELKAILAEEEKILEIIREELLEIKERFDDGRRTEIVSGGVGHLEDEDLIPRENIVVTLTHNGYIKRLPISTYRSQRRGGRGVQGMGTNEDDFVEHLITTSTHDTILFFTNKGKVYRTKGYEIPEFSRTAKGLPIINLLGIEKGEWINTIICVEEFLEDWYLFFATKQGVVKRTPVSAFANIRTNGLIALNLREHDELISVKLTDNSKNIVIGTKNGLLIRFHEKDVRSMGRTATGVKGINLSDEDEVIGMEILEEDHDVLVVTKNGYGKRTPAADYRIQSRGGKGIITCHITEKTGTVVALETVKGDEDLMLITAGGVLIRMDVADISVLGRNTQGVILIRLDEEESVATVAKVEKTEGIEEISTTPSDEEITGEELYES</sequence>
<dbReference type="InterPro" id="IPR013757">
    <property type="entry name" value="Topo_IIA_A_a_sf"/>
</dbReference>
<feature type="domain" description="Topo IIA-type catalytic" evidence="12">
    <location>
        <begin position="34"/>
        <end position="499"/>
    </location>
</feature>
<keyword evidence="10" id="KW-0175">Coiled coil</keyword>
<dbReference type="Gene3D" id="3.30.1360.40">
    <property type="match status" value="1"/>
</dbReference>
<comment type="subcellular location">
    <subcellularLocation>
        <location evidence="8">Cytoplasm</location>
    </subcellularLocation>
</comment>